<dbReference type="VEuPathDB" id="AmoebaDB:EHI_082060"/>
<dbReference type="Pfam" id="PF13306">
    <property type="entry name" value="LRR_5"/>
    <property type="match status" value="4"/>
</dbReference>
<dbReference type="InterPro" id="IPR026906">
    <property type="entry name" value="LRR_5"/>
</dbReference>
<reference evidence="1 2" key="1">
    <citation type="submission" date="2016-05" db="EMBL/GenBank/DDBJ databases">
        <title>First whole genome sequencing of Entamoeba histolytica HM1:IMSS-clone-6.</title>
        <authorList>
            <person name="Mukherjee Avik.K."/>
            <person name="Izumyama S."/>
            <person name="Nakada-Tsukui K."/>
            <person name="Nozaki T."/>
        </authorList>
    </citation>
    <scope>NUCLEOTIDE SEQUENCE [LARGE SCALE GENOMIC DNA]</scope>
    <source>
        <strain evidence="1 2">HM1:IMSS clone 6</strain>
    </source>
</reference>
<dbReference type="PANTHER" id="PTHR45661:SF3">
    <property type="entry name" value="IG-LIKE DOMAIN-CONTAINING PROTEIN"/>
    <property type="match status" value="1"/>
</dbReference>
<dbReference type="AlphaFoldDB" id="A0A5K1VPU9"/>
<name>A0A5K1VPU9_ENTHI</name>
<dbReference type="OMA" id="MSKIDTY"/>
<dbReference type="VEuPathDB" id="AmoebaDB:EHI5A_196290"/>
<dbReference type="PANTHER" id="PTHR45661">
    <property type="entry name" value="SURFACE ANTIGEN"/>
    <property type="match status" value="1"/>
</dbReference>
<organism evidence="1 2">
    <name type="scientific">Entamoeba histolytica</name>
    <dbReference type="NCBI Taxonomy" id="5759"/>
    <lineage>
        <taxon>Eukaryota</taxon>
        <taxon>Amoebozoa</taxon>
        <taxon>Evosea</taxon>
        <taxon>Archamoebae</taxon>
        <taxon>Mastigamoebida</taxon>
        <taxon>Entamoebidae</taxon>
        <taxon>Entamoeba</taxon>
    </lineage>
</organism>
<dbReference type="EMBL" id="BDEQ01000001">
    <property type="protein sequence ID" value="GAT96806.1"/>
    <property type="molecule type" value="Genomic_DNA"/>
</dbReference>
<comment type="caution">
    <text evidence="1">The sequence shown here is derived from an EMBL/GenBank/DDBJ whole genome shotgun (WGS) entry which is preliminary data.</text>
</comment>
<proteinExistence type="predicted"/>
<evidence type="ECO:0000313" key="1">
    <source>
        <dbReference type="EMBL" id="GAT96806.1"/>
    </source>
</evidence>
<dbReference type="SUPFAM" id="SSF52058">
    <property type="entry name" value="L domain-like"/>
    <property type="match status" value="2"/>
</dbReference>
<protein>
    <submittedName>
        <fullName evidence="1">Leucine rich repeat protein bspa family</fullName>
    </submittedName>
</protein>
<dbReference type="VEuPathDB" id="AmoebaDB:KM1_247500"/>
<dbReference type="VEuPathDB" id="AmoebaDB:EHI8A_175910"/>
<dbReference type="Gene3D" id="3.80.10.10">
    <property type="entry name" value="Ribonuclease Inhibitor"/>
    <property type="match status" value="3"/>
</dbReference>
<evidence type="ECO:0000313" key="2">
    <source>
        <dbReference type="Proteomes" id="UP000078387"/>
    </source>
</evidence>
<dbReference type="InterPro" id="IPR032675">
    <property type="entry name" value="LRR_dom_sf"/>
</dbReference>
<gene>
    <name evidence="1" type="ORF">CL6EHI_082060</name>
</gene>
<accession>A0A5K1VPU9</accession>
<dbReference type="VEuPathDB" id="AmoebaDB:EHI7A_154640"/>
<dbReference type="InterPro" id="IPR053139">
    <property type="entry name" value="Surface_bspA-like"/>
</dbReference>
<dbReference type="Proteomes" id="UP000078387">
    <property type="component" value="Unassembled WGS sequence"/>
</dbReference>
<sequence>MSTIDTYHMMIISKYFNFSSDFIAMVQVCKKYKDIPSMFHYNPIPLTKKLLKIFPNIQTQYIYSTSERRVEGIEKYYYFGDIKEKEYLSIKKKKEQNVSFRMVRMNESRLENNIKLPKEIKILFTCKWYNPIFQYFIYNNDYNNERINKIKELNLDSIMILSDNVFNQYKCLSKLELNNIRIIGNECINQLDSLKELNIQSLRYIGNHSICDCTQLTSITLPHTLYEEGTNCFQGLLSLKHISNYVITKINTTLPFEEAQIFINNRIDINDIYLRNTTENNEIPNGVKRLEPNCFHEKELDYIQLPTSLTYLSTDSFHDISLLKEIDLRYIKKFEDDSFNNCPDLTSVTIMNKECFNCKMFCQCPNLKNIKFIDSPPSVIEDVIDNEPAMALENQGITCNTVQLRMHTTTQLREGIKIVYFEERNYEDIEIKFPSTLIEMHSNGMVIGNSWNNLTRLIFPPSLKIIGIGCFDNMNSLKELDLGGVSEIGMYCFTNVSSLSSLTFSTNLLSLPSSIQFCSTIKRLIINGDKVTLPMCRRMATIARQMNVCEITKVFLTKEESKELTEIPHDIDYIDSYCFSQRNDLFSITIPSNITGIGDGCFKQCFNLTKVEINKSVENIGDECFRYCKNLEKVECYRNYSFSGRKFEGSKYLKNIEENTK</sequence>